<dbReference type="InterPro" id="IPR025312">
    <property type="entry name" value="DUF4216"/>
</dbReference>
<accession>C7J8U9</accession>
<name>C7J8U9_ORYSJ</name>
<evidence type="ECO:0000259" key="1">
    <source>
        <dbReference type="Pfam" id="PF03108"/>
    </source>
</evidence>
<dbReference type="Pfam" id="PF13960">
    <property type="entry name" value="DUF4218"/>
    <property type="match status" value="1"/>
</dbReference>
<dbReference type="KEGG" id="dosa:Os11g0260800"/>
<organism evidence="5 6">
    <name type="scientific">Oryza sativa subsp. japonica</name>
    <name type="common">Rice</name>
    <dbReference type="NCBI Taxonomy" id="39947"/>
    <lineage>
        <taxon>Eukaryota</taxon>
        <taxon>Viridiplantae</taxon>
        <taxon>Streptophyta</taxon>
        <taxon>Embryophyta</taxon>
        <taxon>Tracheophyta</taxon>
        <taxon>Spermatophyta</taxon>
        <taxon>Magnoliopsida</taxon>
        <taxon>Liliopsida</taxon>
        <taxon>Poales</taxon>
        <taxon>Poaceae</taxon>
        <taxon>BOP clade</taxon>
        <taxon>Oryzoideae</taxon>
        <taxon>Oryzeae</taxon>
        <taxon>Oryzinae</taxon>
        <taxon>Oryza</taxon>
        <taxon>Oryza sativa</taxon>
    </lineage>
</organism>
<dbReference type="Proteomes" id="UP000000763">
    <property type="component" value="Chromosome 11"/>
</dbReference>
<dbReference type="AlphaFoldDB" id="C7J8U9"/>
<feature type="domain" description="Transposase-associated" evidence="4">
    <location>
        <begin position="226"/>
        <end position="271"/>
    </location>
</feature>
<protein>
    <submittedName>
        <fullName evidence="5">Os11g0260800 protein</fullName>
    </submittedName>
</protein>
<reference evidence="6" key="2">
    <citation type="journal article" date="2008" name="Nucleic Acids Res.">
        <title>The rice annotation project database (RAP-DB): 2008 update.</title>
        <authorList>
            <consortium name="The rice annotation project (RAP)"/>
        </authorList>
    </citation>
    <scope>GENOME REANNOTATION</scope>
    <source>
        <strain evidence="6">cv. Nipponbare</strain>
    </source>
</reference>
<dbReference type="InterPro" id="IPR004332">
    <property type="entry name" value="Transposase_MuDR"/>
</dbReference>
<gene>
    <name evidence="5" type="ordered locus">Os11g0260800</name>
</gene>
<dbReference type="EMBL" id="AP008217">
    <property type="protein sequence ID" value="BAH95196.1"/>
    <property type="molecule type" value="Genomic_DNA"/>
</dbReference>
<dbReference type="Pfam" id="PF03108">
    <property type="entry name" value="DBD_Tnp_Mut"/>
    <property type="match status" value="1"/>
</dbReference>
<feature type="domain" description="Transposase MuDR plant" evidence="1">
    <location>
        <begin position="56"/>
        <end position="101"/>
    </location>
</feature>
<reference evidence="5 6" key="1">
    <citation type="journal article" date="2005" name="Nature">
        <title>The map-based sequence of the rice genome.</title>
        <authorList>
            <consortium name="International rice genome sequencing project (IRGSP)"/>
            <person name="Matsumoto T."/>
            <person name="Wu J."/>
            <person name="Kanamori H."/>
            <person name="Katayose Y."/>
            <person name="Fujisawa M."/>
            <person name="Namiki N."/>
            <person name="Mizuno H."/>
            <person name="Yamamoto K."/>
            <person name="Antonio B.A."/>
            <person name="Baba T."/>
            <person name="Sakata K."/>
            <person name="Nagamura Y."/>
            <person name="Aoki H."/>
            <person name="Arikawa K."/>
            <person name="Arita K."/>
            <person name="Bito T."/>
            <person name="Chiden Y."/>
            <person name="Fujitsuka N."/>
            <person name="Fukunaka R."/>
            <person name="Hamada M."/>
            <person name="Harada C."/>
            <person name="Hayashi A."/>
            <person name="Hijishita S."/>
            <person name="Honda M."/>
            <person name="Hosokawa S."/>
            <person name="Ichikawa Y."/>
            <person name="Idonuma A."/>
            <person name="Iijima M."/>
            <person name="Ikeda M."/>
            <person name="Ikeno M."/>
            <person name="Ito K."/>
            <person name="Ito S."/>
            <person name="Ito T."/>
            <person name="Ito Y."/>
            <person name="Ito Y."/>
            <person name="Iwabuchi A."/>
            <person name="Kamiya K."/>
            <person name="Karasawa W."/>
            <person name="Kurita K."/>
            <person name="Katagiri S."/>
            <person name="Kikuta A."/>
            <person name="Kobayashi H."/>
            <person name="Kobayashi N."/>
            <person name="Machita K."/>
            <person name="Maehara T."/>
            <person name="Masukawa M."/>
            <person name="Mizubayashi T."/>
            <person name="Mukai Y."/>
            <person name="Nagasaki H."/>
            <person name="Nagata Y."/>
            <person name="Naito S."/>
            <person name="Nakashima M."/>
            <person name="Nakama Y."/>
            <person name="Nakamichi Y."/>
            <person name="Nakamura M."/>
            <person name="Meguro A."/>
            <person name="Negishi M."/>
            <person name="Ohta I."/>
            <person name="Ohta T."/>
            <person name="Okamoto M."/>
            <person name="Ono N."/>
            <person name="Saji S."/>
            <person name="Sakaguchi M."/>
            <person name="Sakai K."/>
            <person name="Shibata M."/>
            <person name="Shimokawa T."/>
            <person name="Song J."/>
            <person name="Takazaki Y."/>
            <person name="Terasawa K."/>
            <person name="Tsugane M."/>
            <person name="Tsuji K."/>
            <person name="Ueda S."/>
            <person name="Waki K."/>
            <person name="Yamagata H."/>
            <person name="Yamamoto M."/>
            <person name="Yamamoto S."/>
            <person name="Yamane H."/>
            <person name="Yoshiki S."/>
            <person name="Yoshihara R."/>
            <person name="Yukawa K."/>
            <person name="Zhong H."/>
            <person name="Yano M."/>
            <person name="Yuan Q."/>
            <person name="Ouyang S."/>
            <person name="Liu J."/>
            <person name="Jones K.M."/>
            <person name="Gansberger K."/>
            <person name="Moffat K."/>
            <person name="Hill J."/>
            <person name="Bera J."/>
            <person name="Fadrosh D."/>
            <person name="Jin S."/>
            <person name="Johri S."/>
            <person name="Kim M."/>
            <person name="Overton L."/>
            <person name="Reardon M."/>
            <person name="Tsitrin T."/>
            <person name="Vuong H."/>
            <person name="Weaver B."/>
            <person name="Ciecko A."/>
            <person name="Tallon L."/>
            <person name="Jackson J."/>
            <person name="Pai G."/>
            <person name="Aken S.V."/>
            <person name="Utterback T."/>
            <person name="Reidmuller S."/>
            <person name="Feldblyum T."/>
            <person name="Hsiao J."/>
            <person name="Zismann V."/>
            <person name="Iobst S."/>
            <person name="de Vazeille A.R."/>
            <person name="Buell C.R."/>
            <person name="Ying K."/>
            <person name="Li Y."/>
            <person name="Lu T."/>
            <person name="Huang Y."/>
            <person name="Zhao Q."/>
            <person name="Feng Q."/>
            <person name="Zhang L."/>
            <person name="Zhu J."/>
            <person name="Weng Q."/>
            <person name="Mu J."/>
            <person name="Lu Y."/>
            <person name="Fan D."/>
            <person name="Liu Y."/>
            <person name="Guan J."/>
            <person name="Zhang Y."/>
            <person name="Yu S."/>
            <person name="Liu X."/>
            <person name="Zhang Y."/>
            <person name="Hong G."/>
            <person name="Han B."/>
            <person name="Choisne N."/>
            <person name="Demange N."/>
            <person name="Orjeda G."/>
            <person name="Samain S."/>
            <person name="Cattolico L."/>
            <person name="Pelletier E."/>
            <person name="Couloux A."/>
            <person name="Segurens B."/>
            <person name="Wincker P."/>
            <person name="D'Hont A."/>
            <person name="Scarpelli C."/>
            <person name="Weissenbach J."/>
            <person name="Salanoubat M."/>
            <person name="Quetier F."/>
            <person name="Yu Y."/>
            <person name="Kim H.R."/>
            <person name="Rambo T."/>
            <person name="Currie J."/>
            <person name="Collura K."/>
            <person name="Luo M."/>
            <person name="Yang T."/>
            <person name="Ammiraju J.S.S."/>
            <person name="Engler F."/>
            <person name="Soderlund C."/>
            <person name="Wing R.A."/>
            <person name="Palmer L.E."/>
            <person name="de la Bastide M."/>
            <person name="Spiegel L."/>
            <person name="Nascimento L."/>
            <person name="Zutavern T."/>
            <person name="O'Shaughnessy A."/>
            <person name="Dike S."/>
            <person name="Dedhia N."/>
            <person name="Preston R."/>
            <person name="Balija V."/>
            <person name="McCombie W.R."/>
            <person name="Chow T."/>
            <person name="Chen H."/>
            <person name="Chung M."/>
            <person name="Chen C."/>
            <person name="Shaw J."/>
            <person name="Wu H."/>
            <person name="Hsiao K."/>
            <person name="Chao Y."/>
            <person name="Chu M."/>
            <person name="Cheng C."/>
            <person name="Hour A."/>
            <person name="Lee P."/>
            <person name="Lin S."/>
            <person name="Lin Y."/>
            <person name="Liou J."/>
            <person name="Liu S."/>
            <person name="Hsing Y."/>
            <person name="Raghuvanshi S."/>
            <person name="Mohanty A."/>
            <person name="Bharti A.K."/>
            <person name="Gaur A."/>
            <person name="Gupta V."/>
            <person name="Kumar D."/>
            <person name="Ravi V."/>
            <person name="Vij S."/>
            <person name="Kapur A."/>
            <person name="Khurana P."/>
            <person name="Khurana P."/>
            <person name="Khurana J.P."/>
            <person name="Tyagi A.K."/>
            <person name="Gaikwad K."/>
            <person name="Singh A."/>
            <person name="Dalal V."/>
            <person name="Srivastava S."/>
            <person name="Dixit A."/>
            <person name="Pal A.K."/>
            <person name="Ghazi I.A."/>
            <person name="Yadav M."/>
            <person name="Pandit A."/>
            <person name="Bhargava A."/>
            <person name="Sureshbabu K."/>
            <person name="Batra K."/>
            <person name="Sharma T.R."/>
            <person name="Mohapatra T."/>
            <person name="Singh N.K."/>
            <person name="Messing J."/>
            <person name="Nelson A.B."/>
            <person name="Fuks G."/>
            <person name="Kavchok S."/>
            <person name="Keizer G."/>
            <person name="Linton E."/>
            <person name="Llaca V."/>
            <person name="Song R."/>
            <person name="Tanyolac B."/>
            <person name="Young S."/>
            <person name="Ho-Il K."/>
            <person name="Hahn J.H."/>
            <person name="Sangsakoo G."/>
            <person name="Vanavichit A."/>
            <person name="de Mattos Luiz.A.T."/>
            <person name="Zimmer P.D."/>
            <person name="Malone G."/>
            <person name="Dellagostin O."/>
            <person name="de Oliveira A.C."/>
            <person name="Bevan M."/>
            <person name="Bancroft I."/>
            <person name="Minx P."/>
            <person name="Cordum H."/>
            <person name="Wilson R."/>
            <person name="Cheng Z."/>
            <person name="Jin W."/>
            <person name="Jiang J."/>
            <person name="Leong S.A."/>
            <person name="Iwama H."/>
            <person name="Gojobori T."/>
            <person name="Itoh T."/>
            <person name="Niimura Y."/>
            <person name="Fujii Y."/>
            <person name="Habara T."/>
            <person name="Sakai H."/>
            <person name="Sato Y."/>
            <person name="Wilson G."/>
            <person name="Kumar K."/>
            <person name="McCouch S."/>
            <person name="Juretic N."/>
            <person name="Hoen D."/>
            <person name="Wright S."/>
            <person name="Bruskiewich R."/>
            <person name="Bureau T."/>
            <person name="Miyao A."/>
            <person name="Hirochika H."/>
            <person name="Nishikawa T."/>
            <person name="Kadowaki K."/>
            <person name="Sugiura M."/>
            <person name="Burr B."/>
            <person name="Sasaki T."/>
        </authorList>
    </citation>
    <scope>NUCLEOTIDE SEQUENCE [LARGE SCALE GENOMIC DNA]</scope>
    <source>
        <strain evidence="6">cv. Nipponbare</strain>
    </source>
</reference>
<feature type="domain" description="DUF4216" evidence="2">
    <location>
        <begin position="726"/>
        <end position="779"/>
    </location>
</feature>
<dbReference type="PANTHER" id="PTHR48258:SF15">
    <property type="entry name" value="OS02G0543900 PROTEIN"/>
    <property type="match status" value="1"/>
</dbReference>
<dbReference type="InterPro" id="IPR004242">
    <property type="entry name" value="Transposase_21"/>
</dbReference>
<evidence type="ECO:0000259" key="2">
    <source>
        <dbReference type="Pfam" id="PF13952"/>
    </source>
</evidence>
<sequence>MDHMKLENEEYVEGQDTTELDNETNIPDDWMTISMSRLRVNDGLDAHWCYDCQLQDVVKRLAFLQKHEFRVKVSNKTTYDVKCTKPGCPWRVHGYKPQNKNLWVASRVKHHTCLLENMTTAFVAQMVYSKVVRKTPLSPFTIMHDVEKEYAYEISYDEVMQARNSGTHMAILDGENENVENVLHRAFWSFGCMMEAIRNCIPLLCVNDTVMTGKYRGTILTAIGVEADDAKVLCPCVNCRNRITQNYDRVKTHLRCAGILQSYTKWIHHGEKYDAPSLVFAPVSGNPRNIPISGAHKSNVVEVGDGRLDNMEGLLNAAFGREDSFESISSASIVDDGIYFESSYAEPNMVEDENNTFGDGHNGGEQDMFTRMLKDEKQNYIMGVINFRGGKFCYMGHRRWLPPDHKYRELGSQFDGTEEKEIAPKTLNGTSVLEMLQGRVFVFGKKKLCSKVIDVSELDELQRSIVMTLCDMERVFLPSFFTIMVHLLVHLVEEVKLGGPVHYRWMYPLERSFVRIKALVRNRAYPEGSIAEGYIADECLTYCSRFLDETTRFTRPPRNPDPSDNTKDLYMFESAGESIGKAITVARFDNQFLVQAHRYVLRHCDELEDFRKEFLDEEKRKLPHTTSLTQSVIDRLINRSFADWLEQKVLENGAEIDEKTRALAAKPNKTVVRYSGYIINGFRFHTMSRQAGRCTQNSGVVNVADDGVNYYGRLSDIVELSYRNYKAGMKNDEFRFSLVNFSRKIHTGEKLDDDPFVFSSQVEQVFYSEDPNTEGWHVVCQMQGINANRSKMSTLPDDFCQSPDILSSGVLRPLGPENQCSTNSDIFYMNSQVKMGYKYCLITFR</sequence>
<dbReference type="InterPro" id="IPR025452">
    <property type="entry name" value="DUF4218"/>
</dbReference>
<proteinExistence type="predicted"/>
<dbReference type="Pfam" id="PF02992">
    <property type="entry name" value="Transposase_21"/>
    <property type="match status" value="1"/>
</dbReference>
<evidence type="ECO:0000259" key="3">
    <source>
        <dbReference type="Pfam" id="PF13960"/>
    </source>
</evidence>
<dbReference type="Pfam" id="PF13952">
    <property type="entry name" value="DUF4216"/>
    <property type="match status" value="1"/>
</dbReference>
<evidence type="ECO:0000313" key="5">
    <source>
        <dbReference type="EMBL" id="BAH95196.1"/>
    </source>
</evidence>
<dbReference type="Pfam" id="PF13963">
    <property type="entry name" value="Transpos_assoc"/>
    <property type="match status" value="1"/>
</dbReference>
<dbReference type="PANTHER" id="PTHR48258">
    <property type="entry name" value="DUF4218 DOMAIN-CONTAINING PROTEIN-RELATED"/>
    <property type="match status" value="1"/>
</dbReference>
<feature type="domain" description="DUF4218" evidence="3">
    <location>
        <begin position="448"/>
        <end position="559"/>
    </location>
</feature>
<evidence type="ECO:0000313" key="6">
    <source>
        <dbReference type="Proteomes" id="UP000000763"/>
    </source>
</evidence>
<evidence type="ECO:0000259" key="4">
    <source>
        <dbReference type="Pfam" id="PF13963"/>
    </source>
</evidence>
<dbReference type="InterPro" id="IPR029480">
    <property type="entry name" value="Transpos_assoc"/>
</dbReference>